<dbReference type="EMBL" id="CAADRP010001929">
    <property type="protein sequence ID" value="VFU56857.1"/>
    <property type="molecule type" value="Genomic_DNA"/>
</dbReference>
<evidence type="ECO:0000256" key="1">
    <source>
        <dbReference type="SAM" id="Phobius"/>
    </source>
</evidence>
<proteinExistence type="predicted"/>
<dbReference type="AlphaFoldDB" id="A0A6N2MRD1"/>
<feature type="transmembrane region" description="Helical" evidence="1">
    <location>
        <begin position="49"/>
        <end position="73"/>
    </location>
</feature>
<sequence>MQKYVERTSSCVFSWGWLLLQLVIGTPGNSLFPQLPSPSLPFPILSLRLFFSLPSLSPFFFLSLPSVSPLLSLFAAKTRFFFNLLLFFSLDWIWGSFFIGLSASYTRVILSLYSASEVLAIQNN</sequence>
<keyword evidence="1" id="KW-1133">Transmembrane helix</keyword>
<gene>
    <name evidence="2" type="ORF">SVIM_LOCUS410243</name>
</gene>
<name>A0A6N2MRD1_SALVM</name>
<feature type="transmembrane region" description="Helical" evidence="1">
    <location>
        <begin position="80"/>
        <end position="103"/>
    </location>
</feature>
<keyword evidence="1" id="KW-0812">Transmembrane</keyword>
<accession>A0A6N2MRD1</accession>
<protein>
    <submittedName>
        <fullName evidence="2">Uncharacterized protein</fullName>
    </submittedName>
</protein>
<keyword evidence="1" id="KW-0472">Membrane</keyword>
<evidence type="ECO:0000313" key="2">
    <source>
        <dbReference type="EMBL" id="VFU56857.1"/>
    </source>
</evidence>
<organism evidence="2">
    <name type="scientific">Salix viminalis</name>
    <name type="common">Common osier</name>
    <name type="synonym">Basket willow</name>
    <dbReference type="NCBI Taxonomy" id="40686"/>
    <lineage>
        <taxon>Eukaryota</taxon>
        <taxon>Viridiplantae</taxon>
        <taxon>Streptophyta</taxon>
        <taxon>Embryophyta</taxon>
        <taxon>Tracheophyta</taxon>
        <taxon>Spermatophyta</taxon>
        <taxon>Magnoliopsida</taxon>
        <taxon>eudicotyledons</taxon>
        <taxon>Gunneridae</taxon>
        <taxon>Pentapetalae</taxon>
        <taxon>rosids</taxon>
        <taxon>fabids</taxon>
        <taxon>Malpighiales</taxon>
        <taxon>Salicaceae</taxon>
        <taxon>Saliceae</taxon>
        <taxon>Salix</taxon>
    </lineage>
</organism>
<reference evidence="2" key="1">
    <citation type="submission" date="2019-03" db="EMBL/GenBank/DDBJ databases">
        <authorList>
            <person name="Mank J."/>
            <person name="Almeida P."/>
        </authorList>
    </citation>
    <scope>NUCLEOTIDE SEQUENCE</scope>
    <source>
        <strain evidence="2">78183</strain>
    </source>
</reference>